<sequence length="108" mass="12298">MEAQTVESFYNALDIELVDIDNFDTLLFDISDSGDYATISDDDGNIPTSLDTPIVVNIYDENSVYQWCVTLQDSYEFSDIYQTSKDSITLLKTLESIRQNNIAKYDTL</sequence>
<gene>
    <name evidence="1" type="ORF">HMPREF0872_01005</name>
</gene>
<comment type="caution">
    <text evidence="1">The sequence shown here is derived from an EMBL/GenBank/DDBJ whole genome shotgun (WGS) entry which is preliminary data.</text>
</comment>
<name>A0A096AND8_9FIRM</name>
<organism evidence="1 2">
    <name type="scientific">Veillonella montpellierensis DNF00314</name>
    <dbReference type="NCBI Taxonomy" id="1401067"/>
    <lineage>
        <taxon>Bacteria</taxon>
        <taxon>Bacillati</taxon>
        <taxon>Bacillota</taxon>
        <taxon>Negativicutes</taxon>
        <taxon>Veillonellales</taxon>
        <taxon>Veillonellaceae</taxon>
        <taxon>Veillonella</taxon>
    </lineage>
</organism>
<dbReference type="RefSeq" id="WP_028256898.1">
    <property type="nucleotide sequence ID" value="NZ_JRNT01000005.1"/>
</dbReference>
<evidence type="ECO:0000313" key="2">
    <source>
        <dbReference type="Proteomes" id="UP000029628"/>
    </source>
</evidence>
<keyword evidence="2" id="KW-1185">Reference proteome</keyword>
<dbReference type="Proteomes" id="UP000029628">
    <property type="component" value="Unassembled WGS sequence"/>
</dbReference>
<dbReference type="AlphaFoldDB" id="A0A096AND8"/>
<dbReference type="EMBL" id="JRNT01000005">
    <property type="protein sequence ID" value="KGF48201.1"/>
    <property type="molecule type" value="Genomic_DNA"/>
</dbReference>
<evidence type="ECO:0000313" key="1">
    <source>
        <dbReference type="EMBL" id="KGF48201.1"/>
    </source>
</evidence>
<reference evidence="1 2" key="1">
    <citation type="submission" date="2014-07" db="EMBL/GenBank/DDBJ databases">
        <authorList>
            <person name="McCorrison J."/>
            <person name="Sanka R."/>
            <person name="Torralba M."/>
            <person name="Gillis M."/>
            <person name="Haft D.H."/>
            <person name="Methe B."/>
            <person name="Sutton G."/>
            <person name="Nelson K.E."/>
        </authorList>
    </citation>
    <scope>NUCLEOTIDE SEQUENCE [LARGE SCALE GENOMIC DNA]</scope>
    <source>
        <strain evidence="1 2">DNF00314</strain>
    </source>
</reference>
<accession>A0A096AND8</accession>
<protein>
    <submittedName>
        <fullName evidence="1">Uncharacterized protein</fullName>
    </submittedName>
</protein>
<proteinExistence type="predicted"/>